<name>X6MR05_RETFI</name>
<gene>
    <name evidence="1" type="ORF">RFI_21065</name>
</gene>
<accession>X6MR05</accession>
<evidence type="ECO:0008006" key="3">
    <source>
        <dbReference type="Google" id="ProtNLM"/>
    </source>
</evidence>
<reference evidence="1 2" key="1">
    <citation type="journal article" date="2013" name="Curr. Biol.">
        <title>The Genome of the Foraminiferan Reticulomyxa filosa.</title>
        <authorList>
            <person name="Glockner G."/>
            <person name="Hulsmann N."/>
            <person name="Schleicher M."/>
            <person name="Noegel A.A."/>
            <person name="Eichinger L."/>
            <person name="Gallinger C."/>
            <person name="Pawlowski J."/>
            <person name="Sierra R."/>
            <person name="Euteneuer U."/>
            <person name="Pillet L."/>
            <person name="Moustafa A."/>
            <person name="Platzer M."/>
            <person name="Groth M."/>
            <person name="Szafranski K."/>
            <person name="Schliwa M."/>
        </authorList>
    </citation>
    <scope>NUCLEOTIDE SEQUENCE [LARGE SCALE GENOMIC DNA]</scope>
</reference>
<dbReference type="InterPro" id="IPR011009">
    <property type="entry name" value="Kinase-like_dom_sf"/>
</dbReference>
<proteinExistence type="predicted"/>
<dbReference type="SUPFAM" id="SSF56112">
    <property type="entry name" value="Protein kinase-like (PK-like)"/>
    <property type="match status" value="1"/>
</dbReference>
<dbReference type="Gene3D" id="1.10.510.10">
    <property type="entry name" value="Transferase(Phosphotransferase) domain 1"/>
    <property type="match status" value="1"/>
</dbReference>
<sequence length="217" mass="25032">LRHWRDQQWPKWKSKDLNEELPMFKDEPMAVDLVTRMLAMNPAQRPSARALLDGHLYLKGRKRCVPTTKTIPNSYMFSARTGSTYNNSNIIKKDVMDAQKRYAHGLSTNKDDGTQKDFLLMNKSLSECQTYLNLENEHATSRASVSEKNEASFFLFVFFFNCLDICLMEKNLEALQKAVNLSANAINDHKTQKLVSLSDGLSFNWRGVFANHFRTNR</sequence>
<feature type="non-terminal residue" evidence="1">
    <location>
        <position position="1"/>
    </location>
</feature>
<protein>
    <recommendedName>
        <fullName evidence="3">Protein kinase domain-containing protein</fullName>
    </recommendedName>
</protein>
<organism evidence="1 2">
    <name type="scientific">Reticulomyxa filosa</name>
    <dbReference type="NCBI Taxonomy" id="46433"/>
    <lineage>
        <taxon>Eukaryota</taxon>
        <taxon>Sar</taxon>
        <taxon>Rhizaria</taxon>
        <taxon>Retaria</taxon>
        <taxon>Foraminifera</taxon>
        <taxon>Monothalamids</taxon>
        <taxon>Reticulomyxidae</taxon>
        <taxon>Reticulomyxa</taxon>
    </lineage>
</organism>
<evidence type="ECO:0000313" key="1">
    <source>
        <dbReference type="EMBL" id="ETO16289.1"/>
    </source>
</evidence>
<keyword evidence="2" id="KW-1185">Reference proteome</keyword>
<dbReference type="Proteomes" id="UP000023152">
    <property type="component" value="Unassembled WGS sequence"/>
</dbReference>
<comment type="caution">
    <text evidence="1">The sequence shown here is derived from an EMBL/GenBank/DDBJ whole genome shotgun (WGS) entry which is preliminary data.</text>
</comment>
<evidence type="ECO:0000313" key="2">
    <source>
        <dbReference type="Proteomes" id="UP000023152"/>
    </source>
</evidence>
<dbReference type="AlphaFoldDB" id="X6MR05"/>
<dbReference type="EMBL" id="ASPP01018415">
    <property type="protein sequence ID" value="ETO16289.1"/>
    <property type="molecule type" value="Genomic_DNA"/>
</dbReference>